<dbReference type="AlphaFoldDB" id="A0A5N5SM92"/>
<evidence type="ECO:0000313" key="7">
    <source>
        <dbReference type="EMBL" id="KAB7495195.1"/>
    </source>
</evidence>
<protein>
    <recommendedName>
        <fullName evidence="5">Beta-lactamase-like protein 2 homolog</fullName>
    </recommendedName>
</protein>
<dbReference type="GO" id="GO:0046872">
    <property type="term" value="F:metal ion binding"/>
    <property type="evidence" value="ECO:0007669"/>
    <property type="project" value="UniProtKB-KW"/>
</dbReference>
<evidence type="ECO:0000256" key="3">
    <source>
        <dbReference type="ARBA" id="ARBA00022801"/>
    </source>
</evidence>
<dbReference type="GO" id="GO:0004521">
    <property type="term" value="F:RNA endonuclease activity"/>
    <property type="evidence" value="ECO:0007669"/>
    <property type="project" value="TreeGrafter"/>
</dbReference>
<dbReference type="EMBL" id="SEYY01022919">
    <property type="protein sequence ID" value="KAB7495195.1"/>
    <property type="molecule type" value="Genomic_DNA"/>
</dbReference>
<dbReference type="FunFam" id="3.60.15.10:FF:000017">
    <property type="entry name" value="Lactamase beta 2"/>
    <property type="match status" value="1"/>
</dbReference>
<dbReference type="FunFam" id="1.10.10.10:FF:000328">
    <property type="entry name" value="Lactamase beta 2"/>
    <property type="match status" value="1"/>
</dbReference>
<comment type="similarity">
    <text evidence="1">Belongs to the metallo-beta-lactamase superfamily. Glyoxalase II family.</text>
</comment>
<feature type="domain" description="Metallo-beta-lactamase" evidence="6">
    <location>
        <begin position="30"/>
        <end position="198"/>
    </location>
</feature>
<dbReference type="CDD" id="cd07722">
    <property type="entry name" value="LACTB2-like_MBL-fold"/>
    <property type="match status" value="1"/>
</dbReference>
<dbReference type="SUPFAM" id="SSF56281">
    <property type="entry name" value="Metallo-hydrolase/oxidoreductase"/>
    <property type="match status" value="1"/>
</dbReference>
<keyword evidence="8" id="KW-1185">Reference proteome</keyword>
<evidence type="ECO:0000256" key="2">
    <source>
        <dbReference type="ARBA" id="ARBA00022723"/>
    </source>
</evidence>
<name>A0A5N5SM92_9CRUS</name>
<evidence type="ECO:0000256" key="4">
    <source>
        <dbReference type="ARBA" id="ARBA00022833"/>
    </source>
</evidence>
<gene>
    <name evidence="7" type="ORF">Anas_03651</name>
</gene>
<dbReference type="SMART" id="SM00849">
    <property type="entry name" value="Lactamase_B"/>
    <property type="match status" value="1"/>
</dbReference>
<evidence type="ECO:0000259" key="6">
    <source>
        <dbReference type="SMART" id="SM00849"/>
    </source>
</evidence>
<dbReference type="PANTHER" id="PTHR23131">
    <property type="entry name" value="ENDORIBONUCLEASE LACTB2"/>
    <property type="match status" value="1"/>
</dbReference>
<dbReference type="GO" id="GO:0031123">
    <property type="term" value="P:RNA 3'-end processing"/>
    <property type="evidence" value="ECO:0007669"/>
    <property type="project" value="UniProtKB-ARBA"/>
</dbReference>
<keyword evidence="2" id="KW-0479">Metal-binding</keyword>
<dbReference type="Gene3D" id="1.10.10.10">
    <property type="entry name" value="Winged helix-like DNA-binding domain superfamily/Winged helix DNA-binding domain"/>
    <property type="match status" value="1"/>
</dbReference>
<dbReference type="InterPro" id="IPR036388">
    <property type="entry name" value="WH-like_DNA-bd_sf"/>
</dbReference>
<reference evidence="7 8" key="1">
    <citation type="journal article" date="2019" name="PLoS Biol.">
        <title>Sex chromosomes control vertical transmission of feminizing Wolbachia symbionts in an isopod.</title>
        <authorList>
            <person name="Becking T."/>
            <person name="Chebbi M.A."/>
            <person name="Giraud I."/>
            <person name="Moumen B."/>
            <person name="Laverre T."/>
            <person name="Caubet Y."/>
            <person name="Peccoud J."/>
            <person name="Gilbert C."/>
            <person name="Cordaux R."/>
        </authorList>
    </citation>
    <scope>NUCLEOTIDE SEQUENCE [LARGE SCALE GENOMIC DNA]</scope>
    <source>
        <strain evidence="7">ANa2</strain>
        <tissue evidence="7">Whole body excluding digestive tract and cuticle</tissue>
    </source>
</reference>
<proteinExistence type="inferred from homology"/>
<dbReference type="OrthoDB" id="17458at2759"/>
<dbReference type="Proteomes" id="UP000326759">
    <property type="component" value="Unassembled WGS sequence"/>
</dbReference>
<dbReference type="InterPro" id="IPR047921">
    <property type="entry name" value="LACTB2-like_MBL-fold"/>
</dbReference>
<keyword evidence="4" id="KW-0862">Zinc</keyword>
<dbReference type="PANTHER" id="PTHR23131:SF0">
    <property type="entry name" value="ENDORIBONUCLEASE LACTB2"/>
    <property type="match status" value="1"/>
</dbReference>
<dbReference type="Pfam" id="PF17778">
    <property type="entry name" value="WHD_BLACT"/>
    <property type="match status" value="1"/>
</dbReference>
<evidence type="ECO:0000256" key="5">
    <source>
        <dbReference type="ARBA" id="ARBA00069358"/>
    </source>
</evidence>
<comment type="caution">
    <text evidence="7">The sequence shown here is derived from an EMBL/GenBank/DDBJ whole genome shotgun (WGS) entry which is preliminary data.</text>
</comment>
<dbReference type="GO" id="GO:0003727">
    <property type="term" value="F:single-stranded RNA binding"/>
    <property type="evidence" value="ECO:0007669"/>
    <property type="project" value="TreeGrafter"/>
</dbReference>
<keyword evidence="3" id="KW-0378">Hydrolase</keyword>
<dbReference type="GO" id="GO:0005759">
    <property type="term" value="C:mitochondrial matrix"/>
    <property type="evidence" value="ECO:0007669"/>
    <property type="project" value="TreeGrafter"/>
</dbReference>
<evidence type="ECO:0000313" key="8">
    <source>
        <dbReference type="Proteomes" id="UP000326759"/>
    </source>
</evidence>
<dbReference type="InterPro" id="IPR041516">
    <property type="entry name" value="LACTB2_WH"/>
</dbReference>
<dbReference type="Pfam" id="PF00753">
    <property type="entry name" value="Lactamase_B"/>
    <property type="match status" value="1"/>
</dbReference>
<sequence>MTSIIPRVSYLAKNIIRVLGCNPGPMTLQGTNTYILGTGHRRLLFDTGENNNKEYIEGLSQVLKENDIKLDTVIISHWHHDHLGGLPDVLNLLEDPSVKIMKFPRRDKADEIPDISPYNVQLLKGNENISVEGASVRVLYTPGHTTDHVILQLEENDAVFSGDCILGEGTAVFEDLHDYMKSLKLILQCSPLVIYPGHGPVIENPIERIEFYISHRNERERQILDVFRQNATKTFTPMELVEIIYKETPKELYTAAAYNVSHHLKKLQKEEKISKENDSSSWKYSEISKL</sequence>
<dbReference type="InterPro" id="IPR050662">
    <property type="entry name" value="Sec-metab_biosynth-thioest"/>
</dbReference>
<accession>A0A5N5SM92</accession>
<dbReference type="InterPro" id="IPR036866">
    <property type="entry name" value="RibonucZ/Hydroxyglut_hydro"/>
</dbReference>
<dbReference type="GO" id="GO:0016787">
    <property type="term" value="F:hydrolase activity"/>
    <property type="evidence" value="ECO:0007669"/>
    <property type="project" value="UniProtKB-KW"/>
</dbReference>
<dbReference type="InterPro" id="IPR001279">
    <property type="entry name" value="Metallo-B-lactamas"/>
</dbReference>
<organism evidence="7 8">
    <name type="scientific">Armadillidium nasatum</name>
    <dbReference type="NCBI Taxonomy" id="96803"/>
    <lineage>
        <taxon>Eukaryota</taxon>
        <taxon>Metazoa</taxon>
        <taxon>Ecdysozoa</taxon>
        <taxon>Arthropoda</taxon>
        <taxon>Crustacea</taxon>
        <taxon>Multicrustacea</taxon>
        <taxon>Malacostraca</taxon>
        <taxon>Eumalacostraca</taxon>
        <taxon>Peracarida</taxon>
        <taxon>Isopoda</taxon>
        <taxon>Oniscidea</taxon>
        <taxon>Crinocheta</taxon>
        <taxon>Armadillidiidae</taxon>
        <taxon>Armadillidium</taxon>
    </lineage>
</organism>
<evidence type="ECO:0000256" key="1">
    <source>
        <dbReference type="ARBA" id="ARBA00006759"/>
    </source>
</evidence>
<dbReference type="Gene3D" id="3.60.15.10">
    <property type="entry name" value="Ribonuclease Z/Hydroxyacylglutathione hydrolase-like"/>
    <property type="match status" value="1"/>
</dbReference>